<protein>
    <submittedName>
        <fullName evidence="1">Uncharacterized protein</fullName>
    </submittedName>
</protein>
<reference evidence="1" key="1">
    <citation type="submission" date="2018-01" db="EMBL/GenBank/DDBJ databases">
        <authorList>
            <person name="Chaillou S."/>
        </authorList>
    </citation>
    <scope>NUCLEOTIDE SEQUENCE [LARGE SCALE GENOMIC DNA]</scope>
    <source>
        <strain evidence="1">MFPC41A2801</strain>
    </source>
</reference>
<dbReference type="EMBL" id="OGVC01000013">
    <property type="protein sequence ID" value="SPC37732.1"/>
    <property type="molecule type" value="Genomic_DNA"/>
</dbReference>
<evidence type="ECO:0000313" key="2">
    <source>
        <dbReference type="Proteomes" id="UP000238739"/>
    </source>
</evidence>
<dbReference type="AlphaFoldDB" id="A0A2N9DUI2"/>
<proteinExistence type="predicted"/>
<dbReference type="RefSeq" id="WP_169788633.1">
    <property type="nucleotide sequence ID" value="NZ_CBCPIL010000017.1"/>
</dbReference>
<name>A0A2N9DUI2_9LACO</name>
<accession>A0A2N9DUI2</accession>
<dbReference type="Proteomes" id="UP000238739">
    <property type="component" value="Unassembled WGS sequence"/>
</dbReference>
<keyword evidence="2" id="KW-1185">Reference proteome</keyword>
<gene>
    <name evidence="1" type="ORF">LFUMFP_200009</name>
</gene>
<evidence type="ECO:0000313" key="1">
    <source>
        <dbReference type="EMBL" id="SPC37732.1"/>
    </source>
</evidence>
<sequence>MTFDNNGTQYRVLLDTNENLFIVSGLTAGQEATGATIEEALQKFESIL</sequence>
<comment type="caution">
    <text evidence="1">The sequence shown here is derived from an EMBL/GenBank/DDBJ whole genome shotgun (WGS) entry which is preliminary data.</text>
</comment>
<organism evidence="1 2">
    <name type="scientific">Latilactobacillus fuchuensis</name>
    <dbReference type="NCBI Taxonomy" id="164393"/>
    <lineage>
        <taxon>Bacteria</taxon>
        <taxon>Bacillati</taxon>
        <taxon>Bacillota</taxon>
        <taxon>Bacilli</taxon>
        <taxon>Lactobacillales</taxon>
        <taxon>Lactobacillaceae</taxon>
        <taxon>Latilactobacillus</taxon>
    </lineage>
</organism>